<organism evidence="3 4">
    <name type="scientific">Clohesyomyces aquaticus</name>
    <dbReference type="NCBI Taxonomy" id="1231657"/>
    <lineage>
        <taxon>Eukaryota</taxon>
        <taxon>Fungi</taxon>
        <taxon>Dikarya</taxon>
        <taxon>Ascomycota</taxon>
        <taxon>Pezizomycotina</taxon>
        <taxon>Dothideomycetes</taxon>
        <taxon>Pleosporomycetidae</taxon>
        <taxon>Pleosporales</taxon>
        <taxon>Lindgomycetaceae</taxon>
        <taxon>Clohesyomyces</taxon>
    </lineage>
</organism>
<dbReference type="EMBL" id="MCFA01000070">
    <property type="protein sequence ID" value="ORY10615.1"/>
    <property type="molecule type" value="Genomic_DNA"/>
</dbReference>
<gene>
    <name evidence="3" type="ORF">BCR34DRAFT_343874</name>
</gene>
<keyword evidence="4" id="KW-1185">Reference proteome</keyword>
<dbReference type="AlphaFoldDB" id="A0A1Y1ZL93"/>
<proteinExistence type="predicted"/>
<evidence type="ECO:0000313" key="3">
    <source>
        <dbReference type="EMBL" id="ORY10615.1"/>
    </source>
</evidence>
<dbReference type="SMART" id="SM00513">
    <property type="entry name" value="SAP"/>
    <property type="match status" value="1"/>
</dbReference>
<feature type="region of interest" description="Disordered" evidence="1">
    <location>
        <begin position="1"/>
        <end position="84"/>
    </location>
</feature>
<reference evidence="3 4" key="1">
    <citation type="submission" date="2016-07" db="EMBL/GenBank/DDBJ databases">
        <title>Pervasive Adenine N6-methylation of Active Genes in Fungi.</title>
        <authorList>
            <consortium name="DOE Joint Genome Institute"/>
            <person name="Mondo S.J."/>
            <person name="Dannebaum R.O."/>
            <person name="Kuo R.C."/>
            <person name="Labutti K."/>
            <person name="Haridas S."/>
            <person name="Kuo A."/>
            <person name="Salamov A."/>
            <person name="Ahrendt S.R."/>
            <person name="Lipzen A."/>
            <person name="Sullivan W."/>
            <person name="Andreopoulos W.B."/>
            <person name="Clum A."/>
            <person name="Lindquist E."/>
            <person name="Daum C."/>
            <person name="Ramamoorthy G.K."/>
            <person name="Gryganskyi A."/>
            <person name="Culley D."/>
            <person name="Magnuson J.K."/>
            <person name="James T.Y."/>
            <person name="O'Malley M.A."/>
            <person name="Stajich J.E."/>
            <person name="Spatafora J.W."/>
            <person name="Visel A."/>
            <person name="Grigoriev I.V."/>
        </authorList>
    </citation>
    <scope>NUCLEOTIDE SEQUENCE [LARGE SCALE GENOMIC DNA]</scope>
    <source>
        <strain evidence="3 4">CBS 115471</strain>
    </source>
</reference>
<protein>
    <recommendedName>
        <fullName evidence="2">SAP domain-containing protein</fullName>
    </recommendedName>
</protein>
<sequence>MPRAKRPLSEADPNASTRSSRTRSKAPKLQEKQSGGPDQQETEQKSNEKQKDSSPEKEENNENANDSPVQPKISTSRHKSLQVYEEHPIDASIAERFEDRSYMMRIIKTYNDLHIPELKELLAERALRISGKKSDLVSRLVQWDDQHPSGEKKVGDDHKEALARQPVPIGANASEMGPKKEDPVTAIQRRGPEGPPVYDELGFELDYKKCTGGPTTKDAMVRNMDR</sequence>
<dbReference type="PROSITE" id="PS50800">
    <property type="entry name" value="SAP"/>
    <property type="match status" value="1"/>
</dbReference>
<comment type="caution">
    <text evidence="3">The sequence shown here is derived from an EMBL/GenBank/DDBJ whole genome shotgun (WGS) entry which is preliminary data.</text>
</comment>
<evidence type="ECO:0000259" key="2">
    <source>
        <dbReference type="PROSITE" id="PS50800"/>
    </source>
</evidence>
<dbReference type="OrthoDB" id="197676at2759"/>
<dbReference type="Pfam" id="PF02037">
    <property type="entry name" value="SAP"/>
    <property type="match status" value="1"/>
</dbReference>
<dbReference type="SUPFAM" id="SSF68906">
    <property type="entry name" value="SAP domain"/>
    <property type="match status" value="1"/>
</dbReference>
<accession>A0A1Y1ZL93</accession>
<feature type="region of interest" description="Disordered" evidence="1">
    <location>
        <begin position="167"/>
        <end position="198"/>
    </location>
</feature>
<feature type="domain" description="SAP" evidence="2">
    <location>
        <begin position="110"/>
        <end position="144"/>
    </location>
</feature>
<dbReference type="Proteomes" id="UP000193144">
    <property type="component" value="Unassembled WGS sequence"/>
</dbReference>
<dbReference type="InterPro" id="IPR003034">
    <property type="entry name" value="SAP_dom"/>
</dbReference>
<dbReference type="Gene3D" id="1.10.720.30">
    <property type="entry name" value="SAP domain"/>
    <property type="match status" value="1"/>
</dbReference>
<name>A0A1Y1ZL93_9PLEO</name>
<feature type="compositionally biased region" description="Polar residues" evidence="1">
    <location>
        <begin position="62"/>
        <end position="74"/>
    </location>
</feature>
<feature type="compositionally biased region" description="Basic and acidic residues" evidence="1">
    <location>
        <begin position="42"/>
        <end position="60"/>
    </location>
</feature>
<evidence type="ECO:0000256" key="1">
    <source>
        <dbReference type="SAM" id="MobiDB-lite"/>
    </source>
</evidence>
<evidence type="ECO:0000313" key="4">
    <source>
        <dbReference type="Proteomes" id="UP000193144"/>
    </source>
</evidence>
<dbReference type="InterPro" id="IPR036361">
    <property type="entry name" value="SAP_dom_sf"/>
</dbReference>